<dbReference type="Proteomes" id="UP000228495">
    <property type="component" value="Unassembled WGS sequence"/>
</dbReference>
<feature type="transmembrane region" description="Helical" evidence="1">
    <location>
        <begin position="295"/>
        <end position="317"/>
    </location>
</feature>
<evidence type="ECO:0000313" key="3">
    <source>
        <dbReference type="Proteomes" id="UP000228495"/>
    </source>
</evidence>
<protein>
    <recommendedName>
        <fullName evidence="4">Glycosyltransferase RgtA/B/C/D-like domain-containing protein</fullName>
    </recommendedName>
</protein>
<evidence type="ECO:0000256" key="1">
    <source>
        <dbReference type="SAM" id="Phobius"/>
    </source>
</evidence>
<feature type="transmembrane region" description="Helical" evidence="1">
    <location>
        <begin position="197"/>
        <end position="213"/>
    </location>
</feature>
<sequence>MIKGIGKKIPQILFLMIFLLFCASVFLNIAYPLLWQDEAETAVAGQRILEYGYPKSKDGKNTLNLLELTDKSLAIREPYDAYITSSWTQFYVAAIGVKLSSFVSDIYTKTALIRIPFTLIGLAGVLLCAHVARNIFDGRLKWLFYSGYVFLCMLSISLTLHIREVRYYSLTILVSGATLWLYTVFRHNRSTLSRKNFVTYTLLLLTLLITTLTTFPPLFFILTITLGIAEVWHLFFRTLKPLTIKDYLVHSLPLALTFLFSIPVFSFFKILPLANALSEFMGFNMHLYWFNLNRTLSFLFSYEFLGLFIVVKLAAWITNYYQNNRDKTFRLSHFLTLYLVVYVLFIARSPYLFERYLMALIPILNLVIMIDLYITIRGILNISSKKLKGDVLFVTIPIFLATLLFSIVPKVSHISGHVYEITHQYKGPLDFAIPYIKETFPDTSDLIIATNYEELSYAYYLGSKVTIGYVGNNLLEDSTVQPDIIIMRKNRNNFLETFQMLLLQDSYTAVHFDIDDYDFNNIPELYLAKPHRYQTTYAKNDEHKLNIYVKNNLQKN</sequence>
<feature type="transmembrane region" description="Helical" evidence="1">
    <location>
        <begin position="391"/>
        <end position="408"/>
    </location>
</feature>
<feature type="transmembrane region" description="Helical" evidence="1">
    <location>
        <begin position="12"/>
        <end position="31"/>
    </location>
</feature>
<reference evidence="2 3" key="1">
    <citation type="submission" date="2017-09" db="EMBL/GenBank/DDBJ databases">
        <title>Depth-based differentiation of microbial function through sediment-hosted aquifers and enrichment of novel symbionts in the deep terrestrial subsurface.</title>
        <authorList>
            <person name="Probst A.J."/>
            <person name="Ladd B."/>
            <person name="Jarett J.K."/>
            <person name="Geller-Mcgrath D.E."/>
            <person name="Sieber C.M."/>
            <person name="Emerson J.B."/>
            <person name="Anantharaman K."/>
            <person name="Thomas B.C."/>
            <person name="Malmstrom R."/>
            <person name="Stieglmeier M."/>
            <person name="Klingl A."/>
            <person name="Woyke T."/>
            <person name="Ryan C.M."/>
            <person name="Banfield J.F."/>
        </authorList>
    </citation>
    <scope>NUCLEOTIDE SEQUENCE [LARGE SCALE GENOMIC DNA]</scope>
    <source>
        <strain evidence="2">CG22_combo_CG10-13_8_21_14_all_39_12</strain>
    </source>
</reference>
<feature type="transmembrane region" description="Helical" evidence="1">
    <location>
        <begin position="329"/>
        <end position="347"/>
    </location>
</feature>
<feature type="transmembrane region" description="Helical" evidence="1">
    <location>
        <begin position="219"/>
        <end position="236"/>
    </location>
</feature>
<feature type="transmembrane region" description="Helical" evidence="1">
    <location>
        <begin position="142"/>
        <end position="161"/>
    </location>
</feature>
<keyword evidence="1" id="KW-0472">Membrane</keyword>
<feature type="transmembrane region" description="Helical" evidence="1">
    <location>
        <begin position="248"/>
        <end position="275"/>
    </location>
</feature>
<evidence type="ECO:0000313" key="2">
    <source>
        <dbReference type="EMBL" id="PIP56282.1"/>
    </source>
</evidence>
<keyword evidence="1" id="KW-0812">Transmembrane</keyword>
<dbReference type="EMBL" id="PCSU01000067">
    <property type="protein sequence ID" value="PIP56282.1"/>
    <property type="molecule type" value="Genomic_DNA"/>
</dbReference>
<organism evidence="2 3">
    <name type="scientific">candidate division WWE3 bacterium CG22_combo_CG10-13_8_21_14_all_39_12</name>
    <dbReference type="NCBI Taxonomy" id="1975094"/>
    <lineage>
        <taxon>Bacteria</taxon>
        <taxon>Katanobacteria</taxon>
    </lineage>
</organism>
<feature type="transmembrane region" description="Helical" evidence="1">
    <location>
        <begin position="111"/>
        <end position="130"/>
    </location>
</feature>
<name>A0A2H0BF31_UNCKA</name>
<keyword evidence="1" id="KW-1133">Transmembrane helix</keyword>
<proteinExistence type="predicted"/>
<feature type="transmembrane region" description="Helical" evidence="1">
    <location>
        <begin position="359"/>
        <end position="379"/>
    </location>
</feature>
<comment type="caution">
    <text evidence="2">The sequence shown here is derived from an EMBL/GenBank/DDBJ whole genome shotgun (WGS) entry which is preliminary data.</text>
</comment>
<evidence type="ECO:0008006" key="4">
    <source>
        <dbReference type="Google" id="ProtNLM"/>
    </source>
</evidence>
<accession>A0A2H0BF31</accession>
<gene>
    <name evidence="2" type="ORF">COX05_03870</name>
</gene>
<feature type="transmembrane region" description="Helical" evidence="1">
    <location>
        <begin position="167"/>
        <end position="185"/>
    </location>
</feature>
<dbReference type="AlphaFoldDB" id="A0A2H0BF31"/>